<evidence type="ECO:0000256" key="3">
    <source>
        <dbReference type="SAM" id="MobiDB-lite"/>
    </source>
</evidence>
<dbReference type="EMBL" id="CP064786">
    <property type="protein sequence ID" value="QSG02701.1"/>
    <property type="molecule type" value="Genomic_DNA"/>
</dbReference>
<sequence length="214" mass="23156">MTSGVRAQVEVASPDDCPVAGASSTTGTRIDRVDRASADVDGTVGEEFVVSATANGEIDANEITSDGSRSVYRFDREREDACACDIVETAGPPVADVRANDGSLFITFRAEDVANVRTVIERLRDRYDGVRLQTLSKFDPTEGEDIVPVDRGQLTDKQREVLERAHDLGYFDYPKGANAGEVADDLDIARSTFSEHLSAAQSKLLNAVLETPTR</sequence>
<keyword evidence="2" id="KW-0804">Transcription</keyword>
<evidence type="ECO:0000256" key="1">
    <source>
        <dbReference type="ARBA" id="ARBA00023015"/>
    </source>
</evidence>
<reference evidence="6" key="1">
    <citation type="submission" date="2020-11" db="EMBL/GenBank/DDBJ databases">
        <title>Carbohydrate-dependent, anaerobic sulfur respiration: A novel catabolism in halophilic archaea.</title>
        <authorList>
            <person name="Sorokin D.Y."/>
            <person name="Messina E."/>
            <person name="Smedile F."/>
            <person name="La Cono V."/>
            <person name="Hallsworth J.E."/>
            <person name="Yakimov M.M."/>
        </authorList>
    </citation>
    <scope>NUCLEOTIDE SEQUENCE</scope>
    <source>
        <strain evidence="6">AArc-S</strain>
    </source>
</reference>
<name>A0A897MQU8_9EURY</name>
<dbReference type="Pfam" id="PF04967">
    <property type="entry name" value="HTH_10"/>
    <property type="match status" value="1"/>
</dbReference>
<feature type="domain" description="HTH bat-type" evidence="4">
    <location>
        <begin position="154"/>
        <end position="205"/>
    </location>
</feature>
<dbReference type="GeneID" id="70684871"/>
<gene>
    <name evidence="6" type="ORF">AArcS_1488</name>
</gene>
<accession>A0A897MQU8</accession>
<evidence type="ECO:0000259" key="4">
    <source>
        <dbReference type="Pfam" id="PF04967"/>
    </source>
</evidence>
<dbReference type="AlphaFoldDB" id="A0A897MQU8"/>
<dbReference type="PANTHER" id="PTHR34236:SF1">
    <property type="entry name" value="DIMETHYL SULFOXIDE REDUCTASE TRANSCRIPTIONAL ACTIVATOR"/>
    <property type="match status" value="1"/>
</dbReference>
<evidence type="ECO:0000259" key="5">
    <source>
        <dbReference type="Pfam" id="PF24277"/>
    </source>
</evidence>
<proteinExistence type="predicted"/>
<dbReference type="InterPro" id="IPR007050">
    <property type="entry name" value="HTH_bacterioopsin"/>
</dbReference>
<dbReference type="Proteomes" id="UP000663586">
    <property type="component" value="Chromosome"/>
</dbReference>
<dbReference type="RefSeq" id="WP_238479843.1">
    <property type="nucleotide sequence ID" value="NZ_CP064786.1"/>
</dbReference>
<dbReference type="InterPro" id="IPR056433">
    <property type="entry name" value="DmsR-like_N"/>
</dbReference>
<organism evidence="6 7">
    <name type="scientific">Natranaeroarchaeum sulfidigenes</name>
    <dbReference type="NCBI Taxonomy" id="2784880"/>
    <lineage>
        <taxon>Archaea</taxon>
        <taxon>Methanobacteriati</taxon>
        <taxon>Methanobacteriota</taxon>
        <taxon>Stenosarchaea group</taxon>
        <taxon>Halobacteria</taxon>
        <taxon>Halobacteriales</taxon>
        <taxon>Natronoarchaeaceae</taxon>
        <taxon>Natranaeroarchaeum</taxon>
    </lineage>
</organism>
<dbReference type="KEGG" id="hara:AArcS_1488"/>
<dbReference type="Pfam" id="PF24277">
    <property type="entry name" value="DmsR_N"/>
    <property type="match status" value="1"/>
</dbReference>
<evidence type="ECO:0000256" key="2">
    <source>
        <dbReference type="ARBA" id="ARBA00023163"/>
    </source>
</evidence>
<evidence type="ECO:0000313" key="6">
    <source>
        <dbReference type="EMBL" id="QSG02701.1"/>
    </source>
</evidence>
<dbReference type="Gene3D" id="1.10.10.10">
    <property type="entry name" value="Winged helix-like DNA-binding domain superfamily/Winged helix DNA-binding domain"/>
    <property type="match status" value="1"/>
</dbReference>
<dbReference type="PANTHER" id="PTHR34236">
    <property type="entry name" value="DIMETHYL SULFOXIDE REDUCTASE TRANSCRIPTIONAL ACTIVATOR"/>
    <property type="match status" value="1"/>
</dbReference>
<protein>
    <submittedName>
        <fullName evidence="6">Transcriptional regulator, contains HTH domain</fullName>
    </submittedName>
</protein>
<feature type="domain" description="DmsR-like N-terminal" evidence="5">
    <location>
        <begin position="1"/>
        <end position="136"/>
    </location>
</feature>
<dbReference type="InterPro" id="IPR036388">
    <property type="entry name" value="WH-like_DNA-bd_sf"/>
</dbReference>
<feature type="region of interest" description="Disordered" evidence="3">
    <location>
        <begin position="1"/>
        <end position="26"/>
    </location>
</feature>
<keyword evidence="7" id="KW-1185">Reference proteome</keyword>
<keyword evidence="1" id="KW-0805">Transcription regulation</keyword>
<evidence type="ECO:0000313" key="7">
    <source>
        <dbReference type="Proteomes" id="UP000663586"/>
    </source>
</evidence>